<reference evidence="1 2" key="1">
    <citation type="journal article" date="2016" name="Mol. Biol. Evol.">
        <title>Comparative Genomics of Early-Diverging Mushroom-Forming Fungi Provides Insights into the Origins of Lignocellulose Decay Capabilities.</title>
        <authorList>
            <person name="Nagy L.G."/>
            <person name="Riley R."/>
            <person name="Tritt A."/>
            <person name="Adam C."/>
            <person name="Daum C."/>
            <person name="Floudas D."/>
            <person name="Sun H."/>
            <person name="Yadav J.S."/>
            <person name="Pangilinan J."/>
            <person name="Larsson K.H."/>
            <person name="Matsuura K."/>
            <person name="Barry K."/>
            <person name="Labutti K."/>
            <person name="Kuo R."/>
            <person name="Ohm R.A."/>
            <person name="Bhattacharya S.S."/>
            <person name="Shirouzu T."/>
            <person name="Yoshinaga Y."/>
            <person name="Martin F.M."/>
            <person name="Grigoriev I.V."/>
            <person name="Hibbett D.S."/>
        </authorList>
    </citation>
    <scope>NUCLEOTIDE SEQUENCE [LARGE SCALE GENOMIC DNA]</scope>
    <source>
        <strain evidence="1 2">TUFC12733</strain>
    </source>
</reference>
<dbReference type="EMBL" id="KV417275">
    <property type="protein sequence ID" value="KZO98648.1"/>
    <property type="molecule type" value="Genomic_DNA"/>
</dbReference>
<gene>
    <name evidence="1" type="ORF">CALVIDRAFT_30153</name>
</gene>
<evidence type="ECO:0000313" key="2">
    <source>
        <dbReference type="Proteomes" id="UP000076738"/>
    </source>
</evidence>
<organism evidence="1 2">
    <name type="scientific">Calocera viscosa (strain TUFC12733)</name>
    <dbReference type="NCBI Taxonomy" id="1330018"/>
    <lineage>
        <taxon>Eukaryota</taxon>
        <taxon>Fungi</taxon>
        <taxon>Dikarya</taxon>
        <taxon>Basidiomycota</taxon>
        <taxon>Agaricomycotina</taxon>
        <taxon>Dacrymycetes</taxon>
        <taxon>Dacrymycetales</taxon>
        <taxon>Dacrymycetaceae</taxon>
        <taxon>Calocera</taxon>
    </lineage>
</organism>
<name>A0A167PCH8_CALVF</name>
<protein>
    <submittedName>
        <fullName evidence="1">Uncharacterized protein</fullName>
    </submittedName>
</protein>
<evidence type="ECO:0000313" key="1">
    <source>
        <dbReference type="EMBL" id="KZO98648.1"/>
    </source>
</evidence>
<accession>A0A167PCH8</accession>
<dbReference type="Proteomes" id="UP000076738">
    <property type="component" value="Unassembled WGS sequence"/>
</dbReference>
<dbReference type="AlphaFoldDB" id="A0A167PCH8"/>
<sequence length="150" mass="16354">MPTQLFPLPSCRDGGAPRPCLLMPDDCPQGLVIVWLGVRGRATRHHLPLVVFSSLFLCLLAVWPGRTGRVLHTQGCSRPFAALACLSAGKLVWRDWPRLAHLECVSVLPISPFHNKDAPSSTLCGVTHDDAALADNASMSYTCLQGRWGR</sequence>
<keyword evidence="2" id="KW-1185">Reference proteome</keyword>
<proteinExistence type="predicted"/>